<keyword evidence="2" id="KW-0489">Methyltransferase</keyword>
<feature type="domain" description="DUF559" evidence="1">
    <location>
        <begin position="13"/>
        <end position="119"/>
    </location>
</feature>
<keyword evidence="2" id="KW-0808">Transferase</keyword>
<accession>A0A2N0VGS3</accession>
<dbReference type="InterPro" id="IPR047216">
    <property type="entry name" value="Endonuclease_DUF559_bact"/>
</dbReference>
<evidence type="ECO:0000259" key="1">
    <source>
        <dbReference type="Pfam" id="PF04480"/>
    </source>
</evidence>
<dbReference type="Pfam" id="PF04480">
    <property type="entry name" value="DUF559"/>
    <property type="match status" value="1"/>
</dbReference>
<dbReference type="GO" id="GO:0008168">
    <property type="term" value="F:methyltransferase activity"/>
    <property type="evidence" value="ECO:0007669"/>
    <property type="project" value="UniProtKB-KW"/>
</dbReference>
<dbReference type="CDD" id="cd01038">
    <property type="entry name" value="Endonuclease_DUF559"/>
    <property type="match status" value="1"/>
</dbReference>
<dbReference type="RefSeq" id="WP_101073855.1">
    <property type="nucleotide sequence ID" value="NZ_PISP01000003.1"/>
</dbReference>
<gene>
    <name evidence="2" type="ORF">CWD77_12300</name>
</gene>
<dbReference type="SUPFAM" id="SSF52980">
    <property type="entry name" value="Restriction endonuclease-like"/>
    <property type="match status" value="1"/>
</dbReference>
<dbReference type="AlphaFoldDB" id="A0A2N0VGS3"/>
<dbReference type="InterPro" id="IPR007569">
    <property type="entry name" value="DUF559"/>
</dbReference>
<dbReference type="GO" id="GO:0032259">
    <property type="term" value="P:methylation"/>
    <property type="evidence" value="ECO:0007669"/>
    <property type="project" value="UniProtKB-KW"/>
</dbReference>
<reference evidence="2 3" key="1">
    <citation type="submission" date="2017-11" db="EMBL/GenBank/DDBJ databases">
        <title>Rhodohalobacter 15182 sp. nov., isolated from a salt lake.</title>
        <authorList>
            <person name="Han S."/>
        </authorList>
    </citation>
    <scope>NUCLEOTIDE SEQUENCE [LARGE SCALE GENOMIC DNA]</scope>
    <source>
        <strain evidence="2 3">15182</strain>
    </source>
</reference>
<dbReference type="EMBL" id="PISP01000003">
    <property type="protein sequence ID" value="PKD43380.1"/>
    <property type="molecule type" value="Genomic_DNA"/>
</dbReference>
<dbReference type="Proteomes" id="UP000233398">
    <property type="component" value="Unassembled WGS sequence"/>
</dbReference>
<sequence>MEKYFNHLGYNKDLKEVARKLRNDSTPAEIRLWTKLLRARQMKGYQFLRQRPVLNYIADFMCKELRLIIEVDGESHEQEHQWYKDEVRQKELENYGFTIIRFWNEEIFNDLENVSRVIEHWIDSHPPAPPSKGEFKFNQ</sequence>
<dbReference type="PANTHER" id="PTHR38590">
    <property type="entry name" value="BLL0828 PROTEIN"/>
    <property type="match status" value="1"/>
</dbReference>
<dbReference type="PANTHER" id="PTHR38590:SF1">
    <property type="entry name" value="BLL0828 PROTEIN"/>
    <property type="match status" value="1"/>
</dbReference>
<name>A0A2N0VGS3_9BACT</name>
<evidence type="ECO:0000313" key="3">
    <source>
        <dbReference type="Proteomes" id="UP000233398"/>
    </source>
</evidence>
<evidence type="ECO:0000313" key="2">
    <source>
        <dbReference type="EMBL" id="PKD43380.1"/>
    </source>
</evidence>
<comment type="caution">
    <text evidence="2">The sequence shown here is derived from an EMBL/GenBank/DDBJ whole genome shotgun (WGS) entry which is preliminary data.</text>
</comment>
<proteinExistence type="predicted"/>
<organism evidence="2 3">
    <name type="scientific">Rhodohalobacter barkolensis</name>
    <dbReference type="NCBI Taxonomy" id="2053187"/>
    <lineage>
        <taxon>Bacteria</taxon>
        <taxon>Pseudomonadati</taxon>
        <taxon>Balneolota</taxon>
        <taxon>Balneolia</taxon>
        <taxon>Balneolales</taxon>
        <taxon>Balneolaceae</taxon>
        <taxon>Rhodohalobacter</taxon>
    </lineage>
</organism>
<dbReference type="OrthoDB" id="9798754at2"/>
<keyword evidence="3" id="KW-1185">Reference proteome</keyword>
<dbReference type="Gene3D" id="3.40.960.10">
    <property type="entry name" value="VSR Endonuclease"/>
    <property type="match status" value="1"/>
</dbReference>
<dbReference type="InterPro" id="IPR011335">
    <property type="entry name" value="Restrct_endonuc-II-like"/>
</dbReference>
<protein>
    <submittedName>
        <fullName evidence="2">DNA methylase</fullName>
    </submittedName>
</protein>